<keyword evidence="3" id="KW-1185">Reference proteome</keyword>
<evidence type="ECO:0000313" key="2">
    <source>
        <dbReference type="EMBL" id="KAL3288084.1"/>
    </source>
</evidence>
<accession>A0ABD2PB89</accession>
<name>A0ABD2PB89_9CUCU</name>
<evidence type="ECO:0000256" key="1">
    <source>
        <dbReference type="SAM" id="MobiDB-lite"/>
    </source>
</evidence>
<gene>
    <name evidence="2" type="ORF">HHI36_002535</name>
</gene>
<organism evidence="2 3">
    <name type="scientific">Cryptolaemus montrouzieri</name>
    <dbReference type="NCBI Taxonomy" id="559131"/>
    <lineage>
        <taxon>Eukaryota</taxon>
        <taxon>Metazoa</taxon>
        <taxon>Ecdysozoa</taxon>
        <taxon>Arthropoda</taxon>
        <taxon>Hexapoda</taxon>
        <taxon>Insecta</taxon>
        <taxon>Pterygota</taxon>
        <taxon>Neoptera</taxon>
        <taxon>Endopterygota</taxon>
        <taxon>Coleoptera</taxon>
        <taxon>Polyphaga</taxon>
        <taxon>Cucujiformia</taxon>
        <taxon>Coccinelloidea</taxon>
        <taxon>Coccinellidae</taxon>
        <taxon>Scymninae</taxon>
        <taxon>Scymnini</taxon>
        <taxon>Cryptolaemus</taxon>
    </lineage>
</organism>
<feature type="region of interest" description="Disordered" evidence="1">
    <location>
        <begin position="1"/>
        <end position="22"/>
    </location>
</feature>
<protein>
    <submittedName>
        <fullName evidence="2">Uncharacterized protein</fullName>
    </submittedName>
</protein>
<dbReference type="EMBL" id="JABFTP020000185">
    <property type="protein sequence ID" value="KAL3288084.1"/>
    <property type="molecule type" value="Genomic_DNA"/>
</dbReference>
<sequence>MVENQKINEKDPEEGNTVEQVEYSSKNEIGKILIDIKQKKELGIHGIRNEALKTHQRLHRRNSRKRKRNTENQILHVEIRKN</sequence>
<dbReference type="AlphaFoldDB" id="A0ABD2PB89"/>
<comment type="caution">
    <text evidence="2">The sequence shown here is derived from an EMBL/GenBank/DDBJ whole genome shotgun (WGS) entry which is preliminary data.</text>
</comment>
<proteinExistence type="predicted"/>
<feature type="non-terminal residue" evidence="2">
    <location>
        <position position="82"/>
    </location>
</feature>
<reference evidence="2 3" key="1">
    <citation type="journal article" date="2021" name="BMC Biol.">
        <title>Horizontally acquired antibacterial genes associated with adaptive radiation of ladybird beetles.</title>
        <authorList>
            <person name="Li H.S."/>
            <person name="Tang X.F."/>
            <person name="Huang Y.H."/>
            <person name="Xu Z.Y."/>
            <person name="Chen M.L."/>
            <person name="Du X.Y."/>
            <person name="Qiu B.Y."/>
            <person name="Chen P.T."/>
            <person name="Zhang W."/>
            <person name="Slipinski A."/>
            <person name="Escalona H.E."/>
            <person name="Waterhouse R.M."/>
            <person name="Zwick A."/>
            <person name="Pang H."/>
        </authorList>
    </citation>
    <scope>NUCLEOTIDE SEQUENCE [LARGE SCALE GENOMIC DNA]</scope>
    <source>
        <strain evidence="2">SYSU2018</strain>
    </source>
</reference>
<feature type="compositionally biased region" description="Basic and acidic residues" evidence="1">
    <location>
        <begin position="1"/>
        <end position="10"/>
    </location>
</feature>
<feature type="compositionally biased region" description="Basic residues" evidence="1">
    <location>
        <begin position="55"/>
        <end position="68"/>
    </location>
</feature>
<evidence type="ECO:0000313" key="3">
    <source>
        <dbReference type="Proteomes" id="UP001516400"/>
    </source>
</evidence>
<dbReference type="Proteomes" id="UP001516400">
    <property type="component" value="Unassembled WGS sequence"/>
</dbReference>
<feature type="region of interest" description="Disordered" evidence="1">
    <location>
        <begin position="55"/>
        <end position="82"/>
    </location>
</feature>